<reference evidence="1 2" key="1">
    <citation type="journal article" date="2018" name="Mol. Plant">
        <title>The genome of Artemisia annua provides insight into the evolution of Asteraceae family and artemisinin biosynthesis.</title>
        <authorList>
            <person name="Shen Q."/>
            <person name="Zhang L."/>
            <person name="Liao Z."/>
            <person name="Wang S."/>
            <person name="Yan T."/>
            <person name="Shi P."/>
            <person name="Liu M."/>
            <person name="Fu X."/>
            <person name="Pan Q."/>
            <person name="Wang Y."/>
            <person name="Lv Z."/>
            <person name="Lu X."/>
            <person name="Zhang F."/>
            <person name="Jiang W."/>
            <person name="Ma Y."/>
            <person name="Chen M."/>
            <person name="Hao X."/>
            <person name="Li L."/>
            <person name="Tang Y."/>
            <person name="Lv G."/>
            <person name="Zhou Y."/>
            <person name="Sun X."/>
            <person name="Brodelius P.E."/>
            <person name="Rose J.K.C."/>
            <person name="Tang K."/>
        </authorList>
    </citation>
    <scope>NUCLEOTIDE SEQUENCE [LARGE SCALE GENOMIC DNA]</scope>
    <source>
        <strain evidence="2">cv. Huhao1</strain>
        <tissue evidence="1">Leaf</tissue>
    </source>
</reference>
<proteinExistence type="predicted"/>
<protein>
    <submittedName>
        <fullName evidence="1">Uncharacterized protein</fullName>
    </submittedName>
</protein>
<dbReference type="EMBL" id="PKPP01009282">
    <property type="protein sequence ID" value="PWA48624.1"/>
    <property type="molecule type" value="Genomic_DNA"/>
</dbReference>
<evidence type="ECO:0000313" key="1">
    <source>
        <dbReference type="EMBL" id="PWA48624.1"/>
    </source>
</evidence>
<name>A0A2U1LHZ2_ARTAN</name>
<sequence length="110" mass="12220">MGLGRMMGRSNDSLFSLAYGIFSVQWCGFLKHAKSTCILAGKHHGSGVCSHGGLKAHFTQTTYLGEATLHAWYACNLRFHEAMMSLRVRRTIDEVEFVTATDKESHQVLA</sequence>
<comment type="caution">
    <text evidence="1">The sequence shown here is derived from an EMBL/GenBank/DDBJ whole genome shotgun (WGS) entry which is preliminary data.</text>
</comment>
<organism evidence="1 2">
    <name type="scientific">Artemisia annua</name>
    <name type="common">Sweet wormwood</name>
    <dbReference type="NCBI Taxonomy" id="35608"/>
    <lineage>
        <taxon>Eukaryota</taxon>
        <taxon>Viridiplantae</taxon>
        <taxon>Streptophyta</taxon>
        <taxon>Embryophyta</taxon>
        <taxon>Tracheophyta</taxon>
        <taxon>Spermatophyta</taxon>
        <taxon>Magnoliopsida</taxon>
        <taxon>eudicotyledons</taxon>
        <taxon>Gunneridae</taxon>
        <taxon>Pentapetalae</taxon>
        <taxon>asterids</taxon>
        <taxon>campanulids</taxon>
        <taxon>Asterales</taxon>
        <taxon>Asteraceae</taxon>
        <taxon>Asteroideae</taxon>
        <taxon>Anthemideae</taxon>
        <taxon>Artemisiinae</taxon>
        <taxon>Artemisia</taxon>
    </lineage>
</organism>
<evidence type="ECO:0000313" key="2">
    <source>
        <dbReference type="Proteomes" id="UP000245207"/>
    </source>
</evidence>
<dbReference type="AlphaFoldDB" id="A0A2U1LHZ2"/>
<accession>A0A2U1LHZ2</accession>
<dbReference type="Proteomes" id="UP000245207">
    <property type="component" value="Unassembled WGS sequence"/>
</dbReference>
<gene>
    <name evidence="1" type="ORF">CTI12_AA488930</name>
</gene>
<keyword evidence="2" id="KW-1185">Reference proteome</keyword>